<feature type="coiled-coil region" evidence="1">
    <location>
        <begin position="595"/>
        <end position="632"/>
    </location>
</feature>
<dbReference type="SUPFAM" id="SSF52540">
    <property type="entry name" value="P-loop containing nucleoside triphosphate hydrolases"/>
    <property type="match status" value="1"/>
</dbReference>
<dbReference type="PANTHER" id="PTHR43681">
    <property type="entry name" value="TRANSMEMBRANE GTPASE FZO"/>
    <property type="match status" value="1"/>
</dbReference>
<keyword evidence="4" id="KW-1185">Reference proteome</keyword>
<name>A0A2S5SYS4_9BURK</name>
<organism evidence="3 4">
    <name type="scientific">Caldimonas caldifontis</name>
    <dbReference type="NCBI Taxonomy" id="1452508"/>
    <lineage>
        <taxon>Bacteria</taxon>
        <taxon>Pseudomonadati</taxon>
        <taxon>Pseudomonadota</taxon>
        <taxon>Betaproteobacteria</taxon>
        <taxon>Burkholderiales</taxon>
        <taxon>Sphaerotilaceae</taxon>
        <taxon>Caldimonas</taxon>
    </lineage>
</organism>
<dbReference type="Gene3D" id="3.40.50.300">
    <property type="entry name" value="P-loop containing nucleotide triphosphate hydrolases"/>
    <property type="match status" value="1"/>
</dbReference>
<dbReference type="OrthoDB" id="5295100at2"/>
<feature type="domain" description="Dynamin N-terminal" evidence="2">
    <location>
        <begin position="66"/>
        <end position="269"/>
    </location>
</feature>
<evidence type="ECO:0000313" key="3">
    <source>
        <dbReference type="EMBL" id="PPE67915.1"/>
    </source>
</evidence>
<dbReference type="RefSeq" id="WP_104300317.1">
    <property type="nucleotide sequence ID" value="NZ_PSNX01000001.1"/>
</dbReference>
<proteinExistence type="predicted"/>
<dbReference type="InterPro" id="IPR045063">
    <property type="entry name" value="Dynamin_N"/>
</dbReference>
<dbReference type="InterPro" id="IPR051943">
    <property type="entry name" value="TRAFAC_Dynamin-like_GTPase"/>
</dbReference>
<reference evidence="3 4" key="1">
    <citation type="submission" date="2018-02" db="EMBL/GenBank/DDBJ databases">
        <title>Reclassifiation of [Polyangium] brachysporum DSM 7029 as Guopingzhaonella breviflexa gen. nov., sp. nov., a member of the family Comamonadaceae.</title>
        <authorList>
            <person name="Tang B."/>
        </authorList>
    </citation>
    <scope>NUCLEOTIDE SEQUENCE [LARGE SCALE GENOMIC DNA]</scope>
    <source>
        <strain evidence="3 4">BCRC 80649</strain>
    </source>
</reference>
<dbReference type="PANTHER" id="PTHR43681:SF1">
    <property type="entry name" value="SARCALUMENIN"/>
    <property type="match status" value="1"/>
</dbReference>
<protein>
    <submittedName>
        <fullName evidence="3">Dynamin family protein</fullName>
    </submittedName>
</protein>
<dbReference type="InterPro" id="IPR027417">
    <property type="entry name" value="P-loop_NTPase"/>
</dbReference>
<comment type="caution">
    <text evidence="3">The sequence shown here is derived from an EMBL/GenBank/DDBJ whole genome shotgun (WGS) entry which is preliminary data.</text>
</comment>
<dbReference type="Proteomes" id="UP000238605">
    <property type="component" value="Unassembled WGS sequence"/>
</dbReference>
<accession>A0A2S5SYS4</accession>
<keyword evidence="1" id="KW-0175">Coiled coil</keyword>
<evidence type="ECO:0000313" key="4">
    <source>
        <dbReference type="Proteomes" id="UP000238605"/>
    </source>
</evidence>
<sequence>MSSSPAPSPAPSFALKFDSLGLWRAELEAQLQDLSRFLFDHDLLDEPAAALLDSLQSRLARDRLVVAFVAEFSRGKSELINAIFFADTGRRILPATPGRTTMCPVELSYDPDEPPSLRLLPIETRLASASLAELREQPNAWADVTLNIRRPDELAEELTQVMATKRVTMEDARALGFWDEGRPEDNPPVGDDGRVEVPAWRHAIINYPHPLLKRGLVILDTPGLNAIGAEPELTVSLLPSAHATVFILAADTGVTKSDLTIWRDHLSGQPLARYVALNKIDALTDPLSSPAEVEAHISRQRAQTAQTLGIPEDRVFPISAKLALAGRVTGDADDLRASRLLDLEDALGQQLLPHRKEVLAGMVVDATRQLEAQISRRLGDRRRQFAEQLLELRGLRGKNAGMVEVMLKRVEAENAEFEQCIAHVQAMRSVHTRMLKDALVGISSDVVRRHTEVLQERLRSAILNFGARKAFTEMAEVLRRKLDEAQTKGNEIHTMLGASFQKLNAEFGFGLAAPAAPDLSRFMRDLELIERNYTQYLGLSHALRLSNDRFMSQFRRMLVSKLRVVFEGASGELELWNKTASAQIDTQLRDRRRNFKRRRETLERVKSAAAELESRVSEMEAQDARMRELQERLHRLVGHVHQRAGNPLPSPDIEPLALDLDLSTRPAPLQA</sequence>
<dbReference type="AlphaFoldDB" id="A0A2S5SYS4"/>
<dbReference type="EMBL" id="PSNX01000001">
    <property type="protein sequence ID" value="PPE67915.1"/>
    <property type="molecule type" value="Genomic_DNA"/>
</dbReference>
<gene>
    <name evidence="3" type="ORF">C1704_00045</name>
</gene>
<evidence type="ECO:0000259" key="2">
    <source>
        <dbReference type="Pfam" id="PF00350"/>
    </source>
</evidence>
<dbReference type="Pfam" id="PF00350">
    <property type="entry name" value="Dynamin_N"/>
    <property type="match status" value="1"/>
</dbReference>
<evidence type="ECO:0000256" key="1">
    <source>
        <dbReference type="SAM" id="Coils"/>
    </source>
</evidence>